<dbReference type="Gene3D" id="3.40.350.10">
    <property type="entry name" value="Creatinase/prolidase N-terminal domain"/>
    <property type="match status" value="1"/>
</dbReference>
<dbReference type="Pfam" id="PF24824">
    <property type="entry name" value="PH_SPT16"/>
    <property type="match status" value="1"/>
</dbReference>
<evidence type="ECO:0000256" key="2">
    <source>
        <dbReference type="ARBA" id="ARBA00022454"/>
    </source>
</evidence>
<dbReference type="FunFam" id="3.40.350.10:FF:000006">
    <property type="entry name" value="FACT complex subunit SPT16"/>
    <property type="match status" value="1"/>
</dbReference>
<dbReference type="InterPro" id="IPR000994">
    <property type="entry name" value="Pept_M24"/>
</dbReference>
<dbReference type="GO" id="GO:0006281">
    <property type="term" value="P:DNA repair"/>
    <property type="evidence" value="ECO:0007669"/>
    <property type="project" value="UniProtKB-UniRule"/>
</dbReference>
<dbReference type="SMART" id="SM01285">
    <property type="entry name" value="FACT-Spt16_Nlob"/>
    <property type="match status" value="1"/>
</dbReference>
<keyword evidence="8 10" id="KW-0234">DNA repair</keyword>
<feature type="compositionally biased region" description="Low complexity" evidence="11">
    <location>
        <begin position="1"/>
        <end position="22"/>
    </location>
</feature>
<comment type="similarity">
    <text evidence="1 10">Belongs to the peptidase M24 family. SPT16 subfamily.</text>
</comment>
<dbReference type="Gene3D" id="2.30.29.30">
    <property type="entry name" value="Pleckstrin-homology domain (PH domain)/Phosphotyrosine-binding domain (PTB)"/>
    <property type="match status" value="1"/>
</dbReference>
<dbReference type="InterPro" id="IPR040258">
    <property type="entry name" value="Spt16"/>
</dbReference>
<keyword evidence="9 10" id="KW-0539">Nucleus</keyword>
<dbReference type="GO" id="GO:0010468">
    <property type="term" value="P:regulation of gene expression"/>
    <property type="evidence" value="ECO:0007669"/>
    <property type="project" value="UniProtKB-ARBA"/>
</dbReference>
<evidence type="ECO:0000259" key="13">
    <source>
        <dbReference type="SMART" id="SM01286"/>
    </source>
</evidence>
<name>D3AWW1_HETP5</name>
<dbReference type="FunFam" id="2.30.29.30:FF:000017">
    <property type="entry name" value="FACT complex subunit SPT16"/>
    <property type="match status" value="1"/>
</dbReference>
<dbReference type="FunFam" id="3.90.230.10:FF:000005">
    <property type="entry name" value="FACT complex subunit spt16"/>
    <property type="match status" value="1"/>
</dbReference>
<keyword evidence="5 10" id="KW-0805">Transcription regulation</keyword>
<dbReference type="InterPro" id="IPR011993">
    <property type="entry name" value="PH-like_dom_sf"/>
</dbReference>
<keyword evidence="2 10" id="KW-0158">Chromosome</keyword>
<evidence type="ECO:0000256" key="8">
    <source>
        <dbReference type="ARBA" id="ARBA00023204"/>
    </source>
</evidence>
<dbReference type="GO" id="GO:0006368">
    <property type="term" value="P:transcription elongation by RNA polymerase II"/>
    <property type="evidence" value="ECO:0007669"/>
    <property type="project" value="TreeGrafter"/>
</dbReference>
<dbReference type="Pfam" id="PF14826">
    <property type="entry name" value="FACT-Spt16_Nlob"/>
    <property type="match status" value="1"/>
</dbReference>
<dbReference type="Pfam" id="PF08512">
    <property type="entry name" value="Rttp106-like_middle"/>
    <property type="match status" value="1"/>
</dbReference>
<evidence type="ECO:0000256" key="5">
    <source>
        <dbReference type="ARBA" id="ARBA00023015"/>
    </source>
</evidence>
<dbReference type="GeneID" id="31356122"/>
<dbReference type="InterPro" id="IPR056595">
    <property type="entry name" value="Fact-SPT16_PH"/>
</dbReference>
<dbReference type="InterPro" id="IPR036005">
    <property type="entry name" value="Creatinase/aminopeptidase-like"/>
</dbReference>
<feature type="compositionally biased region" description="Polar residues" evidence="11">
    <location>
        <begin position="1032"/>
        <end position="1042"/>
    </location>
</feature>
<keyword evidence="7 10" id="KW-0804">Transcription</keyword>
<evidence type="ECO:0000256" key="4">
    <source>
        <dbReference type="ARBA" id="ARBA00022763"/>
    </source>
</evidence>
<dbReference type="InterPro" id="IPR013719">
    <property type="entry name" value="RTT106/SPT16-like_middle_dom"/>
</dbReference>
<feature type="compositionally biased region" description="Low complexity" evidence="11">
    <location>
        <begin position="986"/>
        <end position="1002"/>
    </location>
</feature>
<dbReference type="GO" id="GO:0006260">
    <property type="term" value="P:DNA replication"/>
    <property type="evidence" value="ECO:0007669"/>
    <property type="project" value="UniProtKB-KW"/>
</dbReference>
<feature type="compositionally biased region" description="Low complexity" evidence="11">
    <location>
        <begin position="1058"/>
        <end position="1067"/>
    </location>
</feature>
<reference evidence="15 16" key="1">
    <citation type="journal article" date="2011" name="Genome Res.">
        <title>Phylogeny-wide analysis of social amoeba genomes highlights ancient origins for complex intercellular communication.</title>
        <authorList>
            <person name="Heidel A.J."/>
            <person name="Lawal H.M."/>
            <person name="Felder M."/>
            <person name="Schilde C."/>
            <person name="Helps N.R."/>
            <person name="Tunggal B."/>
            <person name="Rivero F."/>
            <person name="John U."/>
            <person name="Schleicher M."/>
            <person name="Eichinger L."/>
            <person name="Platzer M."/>
            <person name="Noegel A.A."/>
            <person name="Schaap P."/>
            <person name="Gloeckner G."/>
        </authorList>
    </citation>
    <scope>NUCLEOTIDE SEQUENCE [LARGE SCALE GENOMIC DNA]</scope>
    <source>
        <strain evidence="16">ATCC 26659 / Pp 5 / PN500</strain>
    </source>
</reference>
<dbReference type="SMART" id="SM01287">
    <property type="entry name" value="Rtt106"/>
    <property type="match status" value="1"/>
</dbReference>
<feature type="region of interest" description="Disordered" evidence="11">
    <location>
        <begin position="500"/>
        <end position="530"/>
    </location>
</feature>
<dbReference type="FunCoup" id="D3AWW1">
    <property type="interactions" value="938"/>
</dbReference>
<evidence type="ECO:0000256" key="3">
    <source>
        <dbReference type="ARBA" id="ARBA00022705"/>
    </source>
</evidence>
<dbReference type="InterPro" id="IPR029149">
    <property type="entry name" value="Creatin/AminoP/Spt16_N"/>
</dbReference>
<keyword evidence="4 10" id="KW-0227">DNA damage</keyword>
<dbReference type="EMBL" id="ADBJ01000002">
    <property type="protein sequence ID" value="EFA86784.1"/>
    <property type="molecule type" value="Genomic_DNA"/>
</dbReference>
<keyword evidence="16" id="KW-1185">Reference proteome</keyword>
<dbReference type="GO" id="GO:0031491">
    <property type="term" value="F:nucleosome binding"/>
    <property type="evidence" value="ECO:0007669"/>
    <property type="project" value="TreeGrafter"/>
</dbReference>
<feature type="domain" description="FACT complex subunit SPT16 middle" evidence="13">
    <location>
        <begin position="578"/>
        <end position="721"/>
    </location>
</feature>
<organism evidence="15 16">
    <name type="scientific">Heterostelium pallidum (strain ATCC 26659 / Pp 5 / PN500)</name>
    <name type="common">Cellular slime mold</name>
    <name type="synonym">Polysphondylium pallidum</name>
    <dbReference type="NCBI Taxonomy" id="670386"/>
    <lineage>
        <taxon>Eukaryota</taxon>
        <taxon>Amoebozoa</taxon>
        <taxon>Evosea</taxon>
        <taxon>Eumycetozoa</taxon>
        <taxon>Dictyostelia</taxon>
        <taxon>Acytosteliales</taxon>
        <taxon>Acytosteliaceae</taxon>
        <taxon>Heterostelium</taxon>
    </lineage>
</organism>
<feature type="region of interest" description="Disordered" evidence="11">
    <location>
        <begin position="956"/>
        <end position="1067"/>
    </location>
</feature>
<dbReference type="Gene3D" id="2.30.29.210">
    <property type="entry name" value="FACT complex subunit Spt16p/Cdc68p"/>
    <property type="match status" value="1"/>
</dbReference>
<comment type="function">
    <text evidence="10">Component of the FACT complex, a general chromatin factor that acts to reorganize nucleosomes. The FACT complex is involved in multiple processes that require DNA as a template such as mRNA elongation, DNA replication and DNA repair. During transcription elongation the FACT complex acts as a histone chaperone that both destabilizes and restores nucleosomal structure. It facilitates the passage of RNA polymerase II and transcription by promoting the dissociation of one histone H2A-H2B dimer from the nucleosome, then subsequently promotes the reestablishment of the nucleosome following the passage of RNA polymerase II.</text>
</comment>
<evidence type="ECO:0000313" key="15">
    <source>
        <dbReference type="EMBL" id="EFA86784.1"/>
    </source>
</evidence>
<dbReference type="PANTHER" id="PTHR13980:SF15">
    <property type="entry name" value="FACT COMPLEX SUBUNIT SPT16"/>
    <property type="match status" value="1"/>
</dbReference>
<dbReference type="Pfam" id="PF00557">
    <property type="entry name" value="Peptidase_M24"/>
    <property type="match status" value="1"/>
</dbReference>
<dbReference type="OMA" id="YHINTIP"/>
<gene>
    <name evidence="15" type="primary">spt16</name>
    <name evidence="15" type="ORF">PPL_00589</name>
</gene>
<evidence type="ECO:0000259" key="12">
    <source>
        <dbReference type="SMART" id="SM01285"/>
    </source>
</evidence>
<evidence type="ECO:0000256" key="7">
    <source>
        <dbReference type="ARBA" id="ARBA00023163"/>
    </source>
</evidence>
<feature type="compositionally biased region" description="Acidic residues" evidence="11">
    <location>
        <begin position="973"/>
        <end position="985"/>
    </location>
</feature>
<comment type="subunit">
    <text evidence="10">Component of the FACT complex.</text>
</comment>
<proteinExistence type="inferred from homology"/>
<evidence type="ECO:0000256" key="1">
    <source>
        <dbReference type="ARBA" id="ARBA00010779"/>
    </source>
</evidence>
<dbReference type="InParanoid" id="D3AWW1"/>
<dbReference type="SUPFAM" id="SSF55920">
    <property type="entry name" value="Creatinase/aminopeptidase"/>
    <property type="match status" value="1"/>
</dbReference>
<dbReference type="Gene3D" id="2.30.29.150">
    <property type="match status" value="1"/>
</dbReference>
<dbReference type="RefSeq" id="XP_020438888.1">
    <property type="nucleotide sequence ID" value="XM_020571614.1"/>
</dbReference>
<evidence type="ECO:0000256" key="6">
    <source>
        <dbReference type="ARBA" id="ARBA00023054"/>
    </source>
</evidence>
<dbReference type="STRING" id="670386.D3AWW1"/>
<sequence>MDAKTSNGGSTTTTTTTSNGSSDVRIDSKTFNQRLRSLYQSWENAENDALWKSADCLVLALGAPNDQNPYQKVTMMQSWLFGYELRETLIVFLKKSIHIVASQKKISIFEAIDKPEEGEQKPFHFHTIDKSDNNKANFESVIAEMKKSKTGKHMGVIGKEKYLGDFGKSWEEAIESSGMEKVDITQGLSSLLAIKDTQELVLMCRINYLLPSAVQKNITYSAKISDKVLMSFLLPRIEKIIDKEEKESHSQLTEFTLDVFNAPEKISTRLTKDTVDYAYMPIIQSGGVYDLKFNATSNEDNLHFGTIVVSLGARYKTYCSNIARTYIIDPVDEQQKNYQLLLNVQNQIIKQLKPGVKFSQIYEKATQVIEAEKPELLKYFLKSCGYGIGLEFQESYANISASNQKLIKGGMVLNVVVGFQNIEAKKFKDDKSKLYSLMIGDTVSIDDEGKVNVLTSECGKKPNDVFYFISEDGDTMDDSTSAKHDPSLVLEMTDDLKAITGKKRDSKRTAEEKRKDHQNMLAQRNLEETEAKIRAMEKKTTEGGSKQGTEDYSMFNNPLTLYNNGPAGYPSDVVKNKITIDMNKESILLPIYGYIVPFHISTIKNVSKTEEYLRINFNTPSSFTPEQAELVPKQLLFIREVTFRVQDIRTLNNYVRIIKEMRKRVTTRETETRDKSTLIAQEKLILTRGRFPRLADVSVRPTISGRRSLGNLEAHDNGLRFNPTGNKDKTPIDILYKNIKHALFQQAEQESMVIIHFHLYDALMIGKKKSKDVQFYSEISELSQSLDVTSRSMSDELEEERREREIKKKLNTEYQNFVKRVEELVPGGGFEFDIPYRDLAFYGVPNVNTVLLQPSVQCLVSLLETPFFVLTLEEVEIACFERVSRALRNFDLVFVFKDYSRPTIRISIIPREYFETIKEWLDSCNIKFYMSERNLNWKRIMVEIKSDLKRWKEDGGWSFLDPQGDGGGGSGGEDSDDDEDYEPTESDVSSDYLSSQSSMSSDYSEEESEDSGEDWDTLDSKAAAADRRSNIDESQINNLNQNQKRKRDPPPPAKKPTTKGAPIPKKK</sequence>
<dbReference type="Gene3D" id="3.90.230.10">
    <property type="entry name" value="Creatinase/methionine aminopeptidase superfamily"/>
    <property type="match status" value="1"/>
</dbReference>
<feature type="domain" description="Histone chaperone RTT106/FACT complex subunit SPT16-like middle" evidence="14">
    <location>
        <begin position="841"/>
        <end position="931"/>
    </location>
</feature>
<dbReference type="PANTHER" id="PTHR13980">
    <property type="entry name" value="CDC68 RELATED"/>
    <property type="match status" value="1"/>
</dbReference>
<keyword evidence="6" id="KW-0175">Coiled coil</keyword>
<dbReference type="GO" id="GO:0035101">
    <property type="term" value="C:FACT complex"/>
    <property type="evidence" value="ECO:0007669"/>
    <property type="project" value="UniProtKB-UniRule"/>
</dbReference>
<accession>D3AWW1</accession>
<feature type="region of interest" description="Disordered" evidence="11">
    <location>
        <begin position="1"/>
        <end position="25"/>
    </location>
</feature>
<dbReference type="AlphaFoldDB" id="D3AWW1"/>
<evidence type="ECO:0000313" key="16">
    <source>
        <dbReference type="Proteomes" id="UP000001396"/>
    </source>
</evidence>
<evidence type="ECO:0000256" key="10">
    <source>
        <dbReference type="RuleBase" id="RU367052"/>
    </source>
</evidence>
<evidence type="ECO:0000256" key="9">
    <source>
        <dbReference type="ARBA" id="ARBA00023242"/>
    </source>
</evidence>
<dbReference type="SMART" id="SM01286">
    <property type="entry name" value="SPT16"/>
    <property type="match status" value="1"/>
</dbReference>
<dbReference type="Pfam" id="PF08644">
    <property type="entry name" value="SPT16"/>
    <property type="match status" value="1"/>
</dbReference>
<feature type="compositionally biased region" description="Acidic residues" evidence="11">
    <location>
        <begin position="1003"/>
        <end position="1017"/>
    </location>
</feature>
<dbReference type="FunFam" id="2.30.29.210:FF:000001">
    <property type="entry name" value="FACT complex subunit spt16"/>
    <property type="match status" value="1"/>
</dbReference>
<comment type="subcellular location">
    <subcellularLocation>
        <location evidence="10">Nucleus</location>
    </subcellularLocation>
    <subcellularLocation>
        <location evidence="10">Chromosome</location>
    </subcellularLocation>
</comment>
<feature type="compositionally biased region" description="Basic and acidic residues" evidence="11">
    <location>
        <begin position="507"/>
        <end position="518"/>
    </location>
</feature>
<dbReference type="Proteomes" id="UP000001396">
    <property type="component" value="Unassembled WGS sequence"/>
</dbReference>
<protein>
    <recommendedName>
        <fullName evidence="10">FACT complex subunit</fullName>
    </recommendedName>
</protein>
<comment type="caution">
    <text evidence="15">The sequence shown here is derived from an EMBL/GenBank/DDBJ whole genome shotgun (WGS) entry which is preliminary data.</text>
</comment>
<keyword evidence="3 10" id="KW-0235">DNA replication</keyword>
<dbReference type="InterPro" id="IPR013953">
    <property type="entry name" value="FACT_SPT16_M"/>
</dbReference>
<dbReference type="InterPro" id="IPR029148">
    <property type="entry name" value="FACT-SPT16_Nlobe"/>
</dbReference>
<feature type="domain" description="FACT complex subunit SPT16 N-terminal lobe" evidence="12">
    <location>
        <begin position="26"/>
        <end position="188"/>
    </location>
</feature>
<evidence type="ECO:0000259" key="14">
    <source>
        <dbReference type="SMART" id="SM01287"/>
    </source>
</evidence>
<evidence type="ECO:0000256" key="11">
    <source>
        <dbReference type="SAM" id="MobiDB-lite"/>
    </source>
</evidence>